<dbReference type="InterPro" id="IPR024078">
    <property type="entry name" value="LmbE-like_dom_sf"/>
</dbReference>
<reference evidence="1 2" key="1">
    <citation type="submission" date="2019-08" db="EMBL/GenBank/DDBJ databases">
        <title>In-depth cultivation of the pig gut microbiome towards novel bacterial diversity and tailored functional studies.</title>
        <authorList>
            <person name="Wylensek D."/>
            <person name="Hitch T.C.A."/>
            <person name="Clavel T."/>
        </authorList>
    </citation>
    <scope>NUCLEOTIDE SEQUENCE [LARGE SCALE GENOMIC DNA]</scope>
    <source>
        <strain evidence="1 2">Oil+RF-744-WCA-WT-11</strain>
    </source>
</reference>
<dbReference type="PANTHER" id="PTHR12993">
    <property type="entry name" value="N-ACETYLGLUCOSAMINYL-PHOSPHATIDYLINOSITOL DE-N-ACETYLASE-RELATED"/>
    <property type="match status" value="1"/>
</dbReference>
<organism evidence="1 2">
    <name type="scientific">Porcincola intestinalis</name>
    <dbReference type="NCBI Taxonomy" id="2606632"/>
    <lineage>
        <taxon>Bacteria</taxon>
        <taxon>Bacillati</taxon>
        <taxon>Bacillota</taxon>
        <taxon>Clostridia</taxon>
        <taxon>Lachnospirales</taxon>
        <taxon>Lachnospiraceae</taxon>
        <taxon>Porcincola</taxon>
    </lineage>
</organism>
<evidence type="ECO:0000313" key="2">
    <source>
        <dbReference type="Proteomes" id="UP000481852"/>
    </source>
</evidence>
<evidence type="ECO:0000313" key="1">
    <source>
        <dbReference type="EMBL" id="MSS15871.1"/>
    </source>
</evidence>
<dbReference type="RefSeq" id="WP_154527156.1">
    <property type="nucleotide sequence ID" value="NZ_JAQYJL010000030.1"/>
</dbReference>
<dbReference type="Pfam" id="PF02585">
    <property type="entry name" value="PIG-L"/>
    <property type="match status" value="1"/>
</dbReference>
<proteinExistence type="predicted"/>
<dbReference type="PANTHER" id="PTHR12993:SF11">
    <property type="entry name" value="N-ACETYLGLUCOSAMINYL-PHOSPHATIDYLINOSITOL DE-N-ACETYLASE"/>
    <property type="match status" value="1"/>
</dbReference>
<sequence>MKKLNVMVVGAHPDDCEGGCGGTALKYVKAGSRVTFVSVTDGSAGHQTLGRQELAKIRKEEAQASANISGVTSIVLKHRDGELEPNLEARKEMVRLIRKVQPDIIITHRLNDYHPDHRSTSQIIEDSSYLVMVPAICPDTPALNHQPAIFFVYDPFRRPYPFSADVVVRIDDVMEEKLKMTGCHKSQYEAFLPWMAIKQGEIRTDYDVRNYPSDAITQWDRKVAEQYQDALKQRYGHESTTQYAEAYEMSEYGMEIPRADLDEYFPR</sequence>
<name>A0A6L5X6A6_9FIRM</name>
<dbReference type="Gene3D" id="3.40.50.10320">
    <property type="entry name" value="LmbE-like"/>
    <property type="match status" value="1"/>
</dbReference>
<protein>
    <submittedName>
        <fullName evidence="1">PIG-L family deacetylase</fullName>
    </submittedName>
</protein>
<gene>
    <name evidence="1" type="ORF">FYJ35_12665</name>
</gene>
<dbReference type="SUPFAM" id="SSF102588">
    <property type="entry name" value="LmbE-like"/>
    <property type="match status" value="1"/>
</dbReference>
<dbReference type="EMBL" id="VULZ01000016">
    <property type="protein sequence ID" value="MSS15871.1"/>
    <property type="molecule type" value="Genomic_DNA"/>
</dbReference>
<dbReference type="AlphaFoldDB" id="A0A6L5X6A6"/>
<keyword evidence="2" id="KW-1185">Reference proteome</keyword>
<comment type="caution">
    <text evidence="1">The sequence shown here is derived from an EMBL/GenBank/DDBJ whole genome shotgun (WGS) entry which is preliminary data.</text>
</comment>
<dbReference type="GO" id="GO:0016811">
    <property type="term" value="F:hydrolase activity, acting on carbon-nitrogen (but not peptide) bonds, in linear amides"/>
    <property type="evidence" value="ECO:0007669"/>
    <property type="project" value="TreeGrafter"/>
</dbReference>
<dbReference type="InterPro" id="IPR003737">
    <property type="entry name" value="GlcNAc_PI_deacetylase-related"/>
</dbReference>
<dbReference type="Proteomes" id="UP000481852">
    <property type="component" value="Unassembled WGS sequence"/>
</dbReference>
<accession>A0A6L5X6A6</accession>